<dbReference type="Proteomes" id="UP000011713">
    <property type="component" value="Unassembled WGS sequence"/>
</dbReference>
<accession>M4C2Z8</accession>
<protein>
    <submittedName>
        <fullName evidence="1">Uncharacterized protein</fullName>
    </submittedName>
</protein>
<dbReference type="InParanoid" id="M4C2Z8"/>
<keyword evidence="2" id="KW-1185">Reference proteome</keyword>
<dbReference type="EnsemblProtists" id="HpaT813465">
    <property type="protein sequence ID" value="HpaP813465"/>
    <property type="gene ID" value="HpaG813465"/>
</dbReference>
<name>M4C2Z8_HYAAE</name>
<dbReference type="EMBL" id="JH598147">
    <property type="status" value="NOT_ANNOTATED_CDS"/>
    <property type="molecule type" value="Genomic_DNA"/>
</dbReference>
<evidence type="ECO:0000313" key="2">
    <source>
        <dbReference type="Proteomes" id="UP000011713"/>
    </source>
</evidence>
<organism evidence="1 2">
    <name type="scientific">Hyaloperonospora arabidopsidis (strain Emoy2)</name>
    <name type="common">Downy mildew agent</name>
    <name type="synonym">Peronospora arabidopsidis</name>
    <dbReference type="NCBI Taxonomy" id="559515"/>
    <lineage>
        <taxon>Eukaryota</taxon>
        <taxon>Sar</taxon>
        <taxon>Stramenopiles</taxon>
        <taxon>Oomycota</taxon>
        <taxon>Peronosporomycetes</taxon>
        <taxon>Peronosporales</taxon>
        <taxon>Peronosporaceae</taxon>
        <taxon>Hyaloperonospora</taxon>
    </lineage>
</organism>
<sequence length="96" mass="10910">MVQSLSLCARWKVLVPRFVVLALHLGEDPLWFGIYLRYVQVTTQGSKPLEGEDLQLTLTVRSYGKAHECRGTCSYGQRILLLMFIDFVSESLTTKS</sequence>
<reference evidence="1" key="2">
    <citation type="submission" date="2015-06" db="UniProtKB">
        <authorList>
            <consortium name="EnsemblProtists"/>
        </authorList>
    </citation>
    <scope>IDENTIFICATION</scope>
    <source>
        <strain evidence="1">Emoy2</strain>
    </source>
</reference>
<dbReference type="VEuPathDB" id="FungiDB:HpaG813465"/>
<evidence type="ECO:0000313" key="1">
    <source>
        <dbReference type="EnsemblProtists" id="HpaP813465"/>
    </source>
</evidence>
<dbReference type="HOGENOM" id="CLU_2364134_0_0_1"/>
<dbReference type="AlphaFoldDB" id="M4C2Z8"/>
<reference evidence="2" key="1">
    <citation type="journal article" date="2010" name="Science">
        <title>Signatures of adaptation to obligate biotrophy in the Hyaloperonospora arabidopsidis genome.</title>
        <authorList>
            <person name="Baxter L."/>
            <person name="Tripathy S."/>
            <person name="Ishaque N."/>
            <person name="Boot N."/>
            <person name="Cabral A."/>
            <person name="Kemen E."/>
            <person name="Thines M."/>
            <person name="Ah-Fong A."/>
            <person name="Anderson R."/>
            <person name="Badejoko W."/>
            <person name="Bittner-Eddy P."/>
            <person name="Boore J.L."/>
            <person name="Chibucos M.C."/>
            <person name="Coates M."/>
            <person name="Dehal P."/>
            <person name="Delehaunty K."/>
            <person name="Dong S."/>
            <person name="Downton P."/>
            <person name="Dumas B."/>
            <person name="Fabro G."/>
            <person name="Fronick C."/>
            <person name="Fuerstenberg S.I."/>
            <person name="Fulton L."/>
            <person name="Gaulin E."/>
            <person name="Govers F."/>
            <person name="Hughes L."/>
            <person name="Humphray S."/>
            <person name="Jiang R.H."/>
            <person name="Judelson H."/>
            <person name="Kamoun S."/>
            <person name="Kyung K."/>
            <person name="Meijer H."/>
            <person name="Minx P."/>
            <person name="Morris P."/>
            <person name="Nelson J."/>
            <person name="Phuntumart V."/>
            <person name="Qutob D."/>
            <person name="Rehmany A."/>
            <person name="Rougon-Cardoso A."/>
            <person name="Ryden P."/>
            <person name="Torto-Alalibo T."/>
            <person name="Studholme D."/>
            <person name="Wang Y."/>
            <person name="Win J."/>
            <person name="Wood J."/>
            <person name="Clifton S.W."/>
            <person name="Rogers J."/>
            <person name="Van den Ackerveken G."/>
            <person name="Jones J.D."/>
            <person name="McDowell J.M."/>
            <person name="Beynon J."/>
            <person name="Tyler B.M."/>
        </authorList>
    </citation>
    <scope>NUCLEOTIDE SEQUENCE [LARGE SCALE GENOMIC DNA]</scope>
    <source>
        <strain evidence="2">Emoy2</strain>
    </source>
</reference>
<proteinExistence type="predicted"/>